<accession>A0A0X1KN18</accession>
<organism evidence="2 3">
    <name type="scientific">Thermococcus guaymasensis DSM 11113</name>
    <dbReference type="NCBI Taxonomy" id="1432656"/>
    <lineage>
        <taxon>Archaea</taxon>
        <taxon>Methanobacteriati</taxon>
        <taxon>Methanobacteriota</taxon>
        <taxon>Thermococci</taxon>
        <taxon>Thermococcales</taxon>
        <taxon>Thermococcaceae</taxon>
        <taxon>Thermococcus</taxon>
    </lineage>
</organism>
<keyword evidence="1" id="KW-0472">Membrane</keyword>
<evidence type="ECO:0000313" key="3">
    <source>
        <dbReference type="Proteomes" id="UP000062043"/>
    </source>
</evidence>
<reference evidence="2 3" key="1">
    <citation type="submission" date="2014-01" db="EMBL/GenBank/DDBJ databases">
        <title>Genome sequencing of Thermococcus guaymasensis.</title>
        <authorList>
            <person name="Zhang X."/>
            <person name="Alvare G."/>
            <person name="Fristensky B."/>
            <person name="Chen L."/>
            <person name="Suen T."/>
            <person name="Chen Q."/>
            <person name="Ma K."/>
        </authorList>
    </citation>
    <scope>NUCLEOTIDE SEQUENCE [LARGE SCALE GENOMIC DNA]</scope>
    <source>
        <strain evidence="2 3">DSM 11113</strain>
    </source>
</reference>
<feature type="transmembrane region" description="Helical" evidence="1">
    <location>
        <begin position="188"/>
        <end position="211"/>
    </location>
</feature>
<feature type="transmembrane region" description="Helical" evidence="1">
    <location>
        <begin position="63"/>
        <end position="81"/>
    </location>
</feature>
<keyword evidence="1" id="KW-0812">Transmembrane</keyword>
<proteinExistence type="predicted"/>
<keyword evidence="1" id="KW-1133">Transmembrane helix</keyword>
<dbReference type="Proteomes" id="UP000062043">
    <property type="component" value="Chromosome"/>
</dbReference>
<sequence>MALGWRWVFILRSKIFSALKRAEEGPGMSEDVPSLKRIAEPRSLKPAPGVVVGYRRVRTKGTWAVFIISLIMVAIGLALIVHPPMSSKVAYTIDDELKPQYYFHPWFVLKKGEKLEVRGTVRGGNNDIWIYVKEGGRTVEDFKLVKSPVDVIFTAPEDGNYTLYIDNSMSLVSSKILHLELIRHYYDYVPGGLFLFFGFIVLVVSLIGLMIGQKRLMIRVGDETYEFWPTNWGKVNVAVNGVTLDSKVKPGDKFRIGPNDEHILEIKMVGRFFKKTGFFVDGREVGRLP</sequence>
<evidence type="ECO:0000313" key="2">
    <source>
        <dbReference type="EMBL" id="AJC72626.1"/>
    </source>
</evidence>
<dbReference type="KEGG" id="tgy:X802_00970"/>
<dbReference type="SUPFAM" id="SSF101576">
    <property type="entry name" value="Supernatant protein factor (SPF), C-terminal domain"/>
    <property type="match status" value="1"/>
</dbReference>
<dbReference type="InterPro" id="IPR036598">
    <property type="entry name" value="GOLD_dom_sf"/>
</dbReference>
<dbReference type="PATRIC" id="fig|1432656.3.peg.192"/>
<protein>
    <submittedName>
        <fullName evidence="2">Uncharacterized protein</fullName>
    </submittedName>
</protein>
<keyword evidence="3" id="KW-1185">Reference proteome</keyword>
<dbReference type="AlphaFoldDB" id="A0A0X1KN18"/>
<gene>
    <name evidence="2" type="ORF">X802_00970</name>
</gene>
<dbReference type="STRING" id="1432656.X802_00970"/>
<name>A0A0X1KN18_9EURY</name>
<evidence type="ECO:0000256" key="1">
    <source>
        <dbReference type="SAM" id="Phobius"/>
    </source>
</evidence>
<dbReference type="EMBL" id="CP007140">
    <property type="protein sequence ID" value="AJC72626.1"/>
    <property type="molecule type" value="Genomic_DNA"/>
</dbReference>